<evidence type="ECO:0000313" key="3">
    <source>
        <dbReference type="EMBL" id="KAK1565926.1"/>
    </source>
</evidence>
<dbReference type="GeneID" id="85444710"/>
<dbReference type="Proteomes" id="UP001230504">
    <property type="component" value="Unassembled WGS sequence"/>
</dbReference>
<dbReference type="SUPFAM" id="SSF48264">
    <property type="entry name" value="Cytochrome P450"/>
    <property type="match status" value="1"/>
</dbReference>
<dbReference type="RefSeq" id="XP_060407176.1">
    <property type="nucleotide sequence ID" value="XM_060560470.1"/>
</dbReference>
<dbReference type="EMBL" id="JAHLJV010000177">
    <property type="protein sequence ID" value="KAK1565926.1"/>
    <property type="molecule type" value="Genomic_DNA"/>
</dbReference>
<keyword evidence="4" id="KW-1185">Reference proteome</keyword>
<keyword evidence="1" id="KW-0175">Coiled coil</keyword>
<evidence type="ECO:0000256" key="2">
    <source>
        <dbReference type="SAM" id="SignalP"/>
    </source>
</evidence>
<feature type="signal peptide" evidence="2">
    <location>
        <begin position="1"/>
        <end position="19"/>
    </location>
</feature>
<dbReference type="InterPro" id="IPR036396">
    <property type="entry name" value="Cyt_P450_sf"/>
</dbReference>
<name>A0AAD8UYG4_9PEZI</name>
<dbReference type="GO" id="GO:0020037">
    <property type="term" value="F:heme binding"/>
    <property type="evidence" value="ECO:0007669"/>
    <property type="project" value="InterPro"/>
</dbReference>
<dbReference type="GO" id="GO:0005506">
    <property type="term" value="F:iron ion binding"/>
    <property type="evidence" value="ECO:0007669"/>
    <property type="project" value="InterPro"/>
</dbReference>
<reference evidence="3" key="1">
    <citation type="submission" date="2021-06" db="EMBL/GenBank/DDBJ databases">
        <title>Comparative genomics, transcriptomics and evolutionary studies reveal genomic signatures of adaptation to plant cell wall in hemibiotrophic fungi.</title>
        <authorList>
            <consortium name="DOE Joint Genome Institute"/>
            <person name="Baroncelli R."/>
            <person name="Diaz J.F."/>
            <person name="Benocci T."/>
            <person name="Peng M."/>
            <person name="Battaglia E."/>
            <person name="Haridas S."/>
            <person name="Andreopoulos W."/>
            <person name="Labutti K."/>
            <person name="Pangilinan J."/>
            <person name="Floch G.L."/>
            <person name="Makela M.R."/>
            <person name="Henrissat B."/>
            <person name="Grigoriev I.V."/>
            <person name="Crouch J.A."/>
            <person name="De Vries R.P."/>
            <person name="Sukno S.A."/>
            <person name="Thon M.R."/>
        </authorList>
    </citation>
    <scope>NUCLEOTIDE SEQUENCE</scope>
    <source>
        <strain evidence="3">CBS 125086</strain>
    </source>
</reference>
<comment type="caution">
    <text evidence="3">The sequence shown here is derived from an EMBL/GenBank/DDBJ whole genome shotgun (WGS) entry which is preliminary data.</text>
</comment>
<gene>
    <name evidence="3" type="ORF">LY79DRAFT_585124</name>
</gene>
<dbReference type="InterPro" id="IPR053007">
    <property type="entry name" value="CYP450_monoxygenase_sec-met"/>
</dbReference>
<sequence>MRCLSLMSVFHVAVGPAMGLVPASEKFLTDPDTGIFKRELSKLFNGELRNLQNLKAYASQLDGEVEEHWKESGTGQDPASRARVGAWVFDLLSYSMGSVFWGRAGPFQKQDFRTHLRLFIQSLEDLRNPIPWLIPSELVLARAYVRNKIDDAVREEAYGELGAQKTTLFGHLARIYESLEVPREGFTDCHLVAIVGLMSNVINLITRAFCNIVGDPELMKMIVAELDALAEDKSPSSSSNLVIDVDRIRSSCPLLVATWYELLRTIGDAPVTRGVYEDALFAGKYQLKKGSIVMTPIHLHNFDKAIWGSDADVFRPSRFLGEKGQPDKELVKHLNVFGLPGMHQCPGRYLALNMTLGLVAKTLLAFEIRPASGDELEAGVLPKHKETMLGLPAMRRDPEVTVKRREGVDLGFEQPTIAVSTHSAICSLNSAEQLAVNLAMLSRANRKLKKLRERVSRLSAICGHFPPCR</sequence>
<protein>
    <submittedName>
        <fullName evidence="3">Cytochrome P450</fullName>
    </submittedName>
</protein>
<dbReference type="GO" id="GO:0004497">
    <property type="term" value="F:monooxygenase activity"/>
    <property type="evidence" value="ECO:0007669"/>
    <property type="project" value="InterPro"/>
</dbReference>
<dbReference type="Gene3D" id="1.10.630.10">
    <property type="entry name" value="Cytochrome P450"/>
    <property type="match status" value="1"/>
</dbReference>
<organism evidence="3 4">
    <name type="scientific">Colletotrichum navitas</name>
    <dbReference type="NCBI Taxonomy" id="681940"/>
    <lineage>
        <taxon>Eukaryota</taxon>
        <taxon>Fungi</taxon>
        <taxon>Dikarya</taxon>
        <taxon>Ascomycota</taxon>
        <taxon>Pezizomycotina</taxon>
        <taxon>Sordariomycetes</taxon>
        <taxon>Hypocreomycetidae</taxon>
        <taxon>Glomerellales</taxon>
        <taxon>Glomerellaceae</taxon>
        <taxon>Colletotrichum</taxon>
        <taxon>Colletotrichum graminicola species complex</taxon>
    </lineage>
</organism>
<accession>A0AAD8UYG4</accession>
<evidence type="ECO:0000313" key="4">
    <source>
        <dbReference type="Proteomes" id="UP001230504"/>
    </source>
</evidence>
<dbReference type="PANTHER" id="PTHR47582:SF1">
    <property type="entry name" value="P450, PUTATIVE (EUROFUNG)-RELATED"/>
    <property type="match status" value="1"/>
</dbReference>
<feature type="coiled-coil region" evidence="1">
    <location>
        <begin position="431"/>
        <end position="461"/>
    </location>
</feature>
<dbReference type="AlphaFoldDB" id="A0AAD8UYG4"/>
<dbReference type="InterPro" id="IPR001128">
    <property type="entry name" value="Cyt_P450"/>
</dbReference>
<feature type="chain" id="PRO_5042177335" evidence="2">
    <location>
        <begin position="20"/>
        <end position="469"/>
    </location>
</feature>
<proteinExistence type="predicted"/>
<dbReference type="PANTHER" id="PTHR47582">
    <property type="entry name" value="P450, PUTATIVE (EUROFUNG)-RELATED"/>
    <property type="match status" value="1"/>
</dbReference>
<dbReference type="GO" id="GO:0016705">
    <property type="term" value="F:oxidoreductase activity, acting on paired donors, with incorporation or reduction of molecular oxygen"/>
    <property type="evidence" value="ECO:0007669"/>
    <property type="project" value="InterPro"/>
</dbReference>
<evidence type="ECO:0000256" key="1">
    <source>
        <dbReference type="SAM" id="Coils"/>
    </source>
</evidence>
<keyword evidence="2" id="KW-0732">Signal</keyword>
<dbReference type="Pfam" id="PF00067">
    <property type="entry name" value="p450"/>
    <property type="match status" value="1"/>
</dbReference>